<dbReference type="Pfam" id="PF00107">
    <property type="entry name" value="ADH_zinc_N"/>
    <property type="match status" value="1"/>
</dbReference>
<dbReference type="InterPro" id="IPR020843">
    <property type="entry name" value="ER"/>
</dbReference>
<evidence type="ECO:0000256" key="2">
    <source>
        <dbReference type="ARBA" id="ARBA00008072"/>
    </source>
</evidence>
<keyword evidence="4 6" id="KW-0862">Zinc</keyword>
<comment type="similarity">
    <text evidence="2 6">Belongs to the zinc-containing alcohol dehydrogenase family.</text>
</comment>
<proteinExistence type="inferred from homology"/>
<dbReference type="PROSITE" id="PS00059">
    <property type="entry name" value="ADH_ZINC"/>
    <property type="match status" value="1"/>
</dbReference>
<dbReference type="EMBL" id="PVZF01000016">
    <property type="protein sequence ID" value="PRY10565.1"/>
    <property type="molecule type" value="Genomic_DNA"/>
</dbReference>
<dbReference type="InterPro" id="IPR013154">
    <property type="entry name" value="ADH-like_N"/>
</dbReference>
<name>A0A2T0QXE2_9ACTN</name>
<evidence type="ECO:0000256" key="6">
    <source>
        <dbReference type="RuleBase" id="RU361277"/>
    </source>
</evidence>
<dbReference type="PANTHER" id="PTHR43350">
    <property type="entry name" value="NAD-DEPENDENT ALCOHOL DEHYDROGENASE"/>
    <property type="match status" value="1"/>
</dbReference>
<evidence type="ECO:0000256" key="3">
    <source>
        <dbReference type="ARBA" id="ARBA00022723"/>
    </source>
</evidence>
<dbReference type="Pfam" id="PF08240">
    <property type="entry name" value="ADH_N"/>
    <property type="match status" value="1"/>
</dbReference>
<organism evidence="8 9">
    <name type="scientific">Kineococcus rhizosphaerae</name>
    <dbReference type="NCBI Taxonomy" id="559628"/>
    <lineage>
        <taxon>Bacteria</taxon>
        <taxon>Bacillati</taxon>
        <taxon>Actinomycetota</taxon>
        <taxon>Actinomycetes</taxon>
        <taxon>Kineosporiales</taxon>
        <taxon>Kineosporiaceae</taxon>
        <taxon>Kineococcus</taxon>
    </lineage>
</organism>
<dbReference type="SMART" id="SM00829">
    <property type="entry name" value="PKS_ER"/>
    <property type="match status" value="1"/>
</dbReference>
<reference evidence="8 9" key="1">
    <citation type="submission" date="2018-03" db="EMBL/GenBank/DDBJ databases">
        <title>Genomic Encyclopedia of Archaeal and Bacterial Type Strains, Phase II (KMG-II): from individual species to whole genera.</title>
        <authorList>
            <person name="Goeker M."/>
        </authorList>
    </citation>
    <scope>NUCLEOTIDE SEQUENCE [LARGE SCALE GENOMIC DNA]</scope>
    <source>
        <strain evidence="8 9">DSM 19711</strain>
    </source>
</reference>
<dbReference type="SUPFAM" id="SSF51735">
    <property type="entry name" value="NAD(P)-binding Rossmann-fold domains"/>
    <property type="match status" value="1"/>
</dbReference>
<evidence type="ECO:0000259" key="7">
    <source>
        <dbReference type="SMART" id="SM00829"/>
    </source>
</evidence>
<gene>
    <name evidence="8" type="ORF">CLV37_116118</name>
</gene>
<dbReference type="CDD" id="cd08254">
    <property type="entry name" value="hydroxyacyl_CoA_DH"/>
    <property type="match status" value="1"/>
</dbReference>
<comment type="caution">
    <text evidence="8">The sequence shown here is derived from an EMBL/GenBank/DDBJ whole genome shotgun (WGS) entry which is preliminary data.</text>
</comment>
<dbReference type="AlphaFoldDB" id="A0A2T0QXE2"/>
<dbReference type="InterPro" id="IPR013149">
    <property type="entry name" value="ADH-like_C"/>
</dbReference>
<evidence type="ECO:0000313" key="8">
    <source>
        <dbReference type="EMBL" id="PRY10565.1"/>
    </source>
</evidence>
<dbReference type="Gene3D" id="3.90.180.10">
    <property type="entry name" value="Medium-chain alcohol dehydrogenases, catalytic domain"/>
    <property type="match status" value="1"/>
</dbReference>
<dbReference type="InterPro" id="IPR011032">
    <property type="entry name" value="GroES-like_sf"/>
</dbReference>
<dbReference type="Proteomes" id="UP000238083">
    <property type="component" value="Unassembled WGS sequence"/>
</dbReference>
<evidence type="ECO:0000256" key="4">
    <source>
        <dbReference type="ARBA" id="ARBA00022833"/>
    </source>
</evidence>
<dbReference type="GO" id="GO:0016491">
    <property type="term" value="F:oxidoreductase activity"/>
    <property type="evidence" value="ECO:0007669"/>
    <property type="project" value="UniProtKB-KW"/>
</dbReference>
<dbReference type="InterPro" id="IPR036291">
    <property type="entry name" value="NAD(P)-bd_dom_sf"/>
</dbReference>
<dbReference type="InterPro" id="IPR002328">
    <property type="entry name" value="ADH_Zn_CS"/>
</dbReference>
<dbReference type="PANTHER" id="PTHR43350:SF17">
    <property type="entry name" value="NAD-DEPENDENT ALCOHOL DEHYDROGENASE"/>
    <property type="match status" value="1"/>
</dbReference>
<feature type="domain" description="Enoyl reductase (ER)" evidence="7">
    <location>
        <begin position="17"/>
        <end position="343"/>
    </location>
</feature>
<keyword evidence="9" id="KW-1185">Reference proteome</keyword>
<sequence length="352" mass="36779">MTALPSTMRAQRLHVPTRTMTVEDVPVPEPGPGQVLVDVAYCGICHSDLGLLDGSFHDPRGPETITQGHEASGTIAALGEGVTGWAVGDRVVPAAGRPCRRCDRCRRGDLVHCDDVLLMAFAYDGAWAEFTVAEAGGLTRVPDGVPLEQAALLADAVSTPFGAVVHTAAVRPGEAVGVWGVGGVGTHLVQLARLVGAVPVVAVDLDPAVRERALAVGADVALDPQDPELRERIAEATDGHLLDVAFDAVGLASTFEQGLAMLAPRGRVVGVGLSGQEISLGSSLSFNLSRKQALGHLGYQNSDIGTLVKLLAAGRLDLSRSVSAVVGLEEVEDGIRRLHERRGNPVRVLVRP</sequence>
<evidence type="ECO:0000256" key="1">
    <source>
        <dbReference type="ARBA" id="ARBA00001947"/>
    </source>
</evidence>
<keyword evidence="5" id="KW-0560">Oxidoreductase</keyword>
<evidence type="ECO:0000256" key="5">
    <source>
        <dbReference type="ARBA" id="ARBA00023002"/>
    </source>
</evidence>
<keyword evidence="3 6" id="KW-0479">Metal-binding</keyword>
<protein>
    <submittedName>
        <fullName evidence="8">D-arabinose 1-dehydrogenase-like Zn-dependent alcohol dehydrogenase</fullName>
    </submittedName>
</protein>
<accession>A0A2T0QXE2</accession>
<dbReference type="GO" id="GO:0008270">
    <property type="term" value="F:zinc ion binding"/>
    <property type="evidence" value="ECO:0007669"/>
    <property type="project" value="InterPro"/>
</dbReference>
<comment type="cofactor">
    <cofactor evidence="1 6">
        <name>Zn(2+)</name>
        <dbReference type="ChEBI" id="CHEBI:29105"/>
    </cofactor>
</comment>
<dbReference type="SUPFAM" id="SSF50129">
    <property type="entry name" value="GroES-like"/>
    <property type="match status" value="1"/>
</dbReference>
<evidence type="ECO:0000313" key="9">
    <source>
        <dbReference type="Proteomes" id="UP000238083"/>
    </source>
</evidence>